<comment type="function">
    <text evidence="1">Catalyzes the reductive methylation of 2'-deoxyuridine-5'-monophosphate (dUMP) to 2'-deoxythymidine-5'-monophosphate (dTMP) while utilizing 5,10-methylenetetrahydrofolate (mTHF) as the methyl donor, and NADPH and FADH(2) as the reductant.</text>
</comment>
<evidence type="ECO:0000313" key="3">
    <source>
        <dbReference type="Proteomes" id="UP000199208"/>
    </source>
</evidence>
<dbReference type="SUPFAM" id="SSF69796">
    <property type="entry name" value="Thymidylate synthase-complementing protein Thy1"/>
    <property type="match status" value="1"/>
</dbReference>
<feature type="binding site" description="in other chain" evidence="1">
    <location>
        <position position="166"/>
    </location>
    <ligand>
        <name>dUMP</name>
        <dbReference type="ChEBI" id="CHEBI:246422"/>
        <note>ligand shared between dimeric partners</note>
    </ligand>
</feature>
<protein>
    <recommendedName>
        <fullName evidence="1">Flavin-dependent thymidylate synthase</fullName>
        <shortName evidence="1">FDTS</shortName>
        <ecNumber evidence="1">2.1.1.148</ecNumber>
    </recommendedName>
    <alternativeName>
        <fullName evidence="1">FAD-dependent thymidylate synthase</fullName>
    </alternativeName>
    <alternativeName>
        <fullName evidence="1">Thymidylate synthase ThyX</fullName>
        <shortName evidence="1">TS</shortName>
        <shortName evidence="1">TSase</shortName>
    </alternativeName>
</protein>
<dbReference type="UniPathway" id="UPA00575"/>
<feature type="binding site" evidence="1">
    <location>
        <position position="193"/>
    </location>
    <ligand>
        <name>dUMP</name>
        <dbReference type="ChEBI" id="CHEBI:246422"/>
        <note>ligand shared between dimeric partners</note>
    </ligand>
</feature>
<dbReference type="InterPro" id="IPR036098">
    <property type="entry name" value="Thymidylate_synthase_ThyX_sf"/>
</dbReference>
<dbReference type="PANTHER" id="PTHR34934:SF1">
    <property type="entry name" value="FLAVIN-DEPENDENT THYMIDYLATE SYNTHASE"/>
    <property type="match status" value="1"/>
</dbReference>
<evidence type="ECO:0000313" key="2">
    <source>
        <dbReference type="EMBL" id="SCZ81968.1"/>
    </source>
</evidence>
<dbReference type="HAMAP" id="MF_01408">
    <property type="entry name" value="ThyX"/>
    <property type="match status" value="1"/>
</dbReference>
<accession>A0A1G5S6Y6</accession>
<dbReference type="Proteomes" id="UP000199208">
    <property type="component" value="Unassembled WGS sequence"/>
</dbReference>
<keyword evidence="1" id="KW-0545">Nucleotide biosynthesis</keyword>
<gene>
    <name evidence="1" type="primary">thyX</name>
    <name evidence="2" type="ORF">SAMN03080599_03220</name>
</gene>
<feature type="binding site" evidence="1">
    <location>
        <begin position="80"/>
        <end position="82"/>
    </location>
    <ligand>
        <name>FAD</name>
        <dbReference type="ChEBI" id="CHEBI:57692"/>
        <note>ligand shared between neighboring subunits</note>
    </ligand>
</feature>
<dbReference type="AlphaFoldDB" id="A0A1G5S6Y6"/>
<evidence type="ECO:0000256" key="1">
    <source>
        <dbReference type="HAMAP-Rule" id="MF_01408"/>
    </source>
</evidence>
<dbReference type="STRING" id="1120920.SAMN03080599_03220"/>
<dbReference type="GO" id="GO:0004799">
    <property type="term" value="F:thymidylate synthase activity"/>
    <property type="evidence" value="ECO:0007669"/>
    <property type="project" value="TreeGrafter"/>
</dbReference>
<keyword evidence="1" id="KW-0808">Transferase</keyword>
<comment type="pathway">
    <text evidence="1">Pyrimidine metabolism; dTTP biosynthesis.</text>
</comment>
<feature type="binding site" description="in other chain" evidence="1">
    <location>
        <begin position="88"/>
        <end position="92"/>
    </location>
    <ligand>
        <name>dUMP</name>
        <dbReference type="ChEBI" id="CHEBI:246422"/>
        <note>ligand shared between dimeric partners</note>
    </ligand>
</feature>
<comment type="cofactor">
    <cofactor evidence="1">
        <name>FAD</name>
        <dbReference type="ChEBI" id="CHEBI:57692"/>
    </cofactor>
    <text evidence="1">Binds 4 FAD per tetramer. Each FAD binding site is formed by three monomers.</text>
</comment>
<keyword evidence="1" id="KW-0285">Flavoprotein</keyword>
<dbReference type="Pfam" id="PF02511">
    <property type="entry name" value="Thy1"/>
    <property type="match status" value="1"/>
</dbReference>
<dbReference type="GO" id="GO:0032259">
    <property type="term" value="P:methylation"/>
    <property type="evidence" value="ECO:0007669"/>
    <property type="project" value="UniProtKB-KW"/>
</dbReference>
<name>A0A1G5S6Y6_9FIRM</name>
<dbReference type="PROSITE" id="PS51331">
    <property type="entry name" value="THYX"/>
    <property type="match status" value="1"/>
</dbReference>
<keyword evidence="1" id="KW-0274">FAD</keyword>
<dbReference type="PANTHER" id="PTHR34934">
    <property type="entry name" value="FLAVIN-DEPENDENT THYMIDYLATE SYNTHASE"/>
    <property type="match status" value="1"/>
</dbReference>
<dbReference type="GO" id="GO:0006235">
    <property type="term" value="P:dTTP biosynthetic process"/>
    <property type="evidence" value="ECO:0007669"/>
    <property type="project" value="UniProtKB-UniRule"/>
</dbReference>
<dbReference type="GO" id="GO:0050797">
    <property type="term" value="F:thymidylate synthase (FAD) activity"/>
    <property type="evidence" value="ECO:0007669"/>
    <property type="project" value="UniProtKB-UniRule"/>
</dbReference>
<feature type="binding site" evidence="1">
    <location>
        <position position="56"/>
    </location>
    <ligand>
        <name>FAD</name>
        <dbReference type="ChEBI" id="CHEBI:57692"/>
        <note>ligand shared between neighboring subunits</note>
    </ligand>
</feature>
<keyword evidence="1" id="KW-0521">NADP</keyword>
<dbReference type="InterPro" id="IPR003669">
    <property type="entry name" value="Thymidylate_synthase_ThyX"/>
</dbReference>
<dbReference type="GO" id="GO:0006231">
    <property type="term" value="P:dTMP biosynthetic process"/>
    <property type="evidence" value="ECO:0007669"/>
    <property type="project" value="UniProtKB-UniRule"/>
</dbReference>
<feature type="binding site" evidence="1">
    <location>
        <begin position="77"/>
        <end position="80"/>
    </location>
    <ligand>
        <name>dUMP</name>
        <dbReference type="ChEBI" id="CHEBI:246422"/>
        <note>ligand shared between dimeric partners</note>
    </ligand>
</feature>
<feature type="binding site" evidence="1">
    <location>
        <position position="88"/>
    </location>
    <ligand>
        <name>FAD</name>
        <dbReference type="ChEBI" id="CHEBI:57692"/>
        <note>ligand shared between neighboring subunits</note>
    </ligand>
</feature>
<dbReference type="GO" id="GO:0070402">
    <property type="term" value="F:NADPH binding"/>
    <property type="evidence" value="ECO:0007669"/>
    <property type="project" value="TreeGrafter"/>
</dbReference>
<comment type="subunit">
    <text evidence="1">Homotetramer.</text>
</comment>
<comment type="catalytic activity">
    <reaction evidence="1">
        <text>dUMP + (6R)-5,10-methylene-5,6,7,8-tetrahydrofolate + NADPH + H(+) = dTMP + (6S)-5,6,7,8-tetrahydrofolate + NADP(+)</text>
        <dbReference type="Rhea" id="RHEA:29043"/>
        <dbReference type="ChEBI" id="CHEBI:15378"/>
        <dbReference type="ChEBI" id="CHEBI:15636"/>
        <dbReference type="ChEBI" id="CHEBI:57453"/>
        <dbReference type="ChEBI" id="CHEBI:57783"/>
        <dbReference type="ChEBI" id="CHEBI:58349"/>
        <dbReference type="ChEBI" id="CHEBI:63528"/>
        <dbReference type="ChEBI" id="CHEBI:246422"/>
        <dbReference type="EC" id="2.1.1.148"/>
    </reaction>
</comment>
<proteinExistence type="inferred from homology"/>
<feature type="binding site" evidence="1">
    <location>
        <position position="188"/>
    </location>
    <ligand>
        <name>FAD</name>
        <dbReference type="ChEBI" id="CHEBI:57692"/>
        <note>ligand shared between neighboring subunits</note>
    </ligand>
</feature>
<comment type="similarity">
    <text evidence="1">Belongs to the thymidylate synthase ThyX family.</text>
</comment>
<keyword evidence="1" id="KW-0489">Methyltransferase</keyword>
<dbReference type="NCBIfam" id="TIGR02170">
    <property type="entry name" value="thyX"/>
    <property type="match status" value="1"/>
</dbReference>
<dbReference type="EMBL" id="FMWL01000028">
    <property type="protein sequence ID" value="SCZ81968.1"/>
    <property type="molecule type" value="Genomic_DNA"/>
</dbReference>
<dbReference type="EC" id="2.1.1.148" evidence="1"/>
<dbReference type="CDD" id="cd20175">
    <property type="entry name" value="ThyX"/>
    <property type="match status" value="1"/>
</dbReference>
<organism evidence="2 3">
    <name type="scientific">Acidaminobacter hydrogenoformans DSM 2784</name>
    <dbReference type="NCBI Taxonomy" id="1120920"/>
    <lineage>
        <taxon>Bacteria</taxon>
        <taxon>Bacillati</taxon>
        <taxon>Bacillota</taxon>
        <taxon>Clostridia</taxon>
        <taxon>Peptostreptococcales</taxon>
        <taxon>Acidaminobacteraceae</taxon>
        <taxon>Acidaminobacter</taxon>
    </lineage>
</organism>
<sequence length="253" mass="28007">MMHVELLAHTPEPERVVAAAAKLCYSRTGASDLSEALDASSISKFLAILGELGHESPLEHMSFTFAVEGVSRVLTHQLVRHRIASYSQQSQRYVRLDHFEYITPPEIAKDAAAVEIFQASMAAAQKSYDTLVEILKPKIEARMIAEGVSPKKASQSAEKAAIEDARFVFPNACETKIVVTMNARSLMNFFRHRCCERAQWEIRALATEMLRLVRQVAPSVFAQAGPACVSGPCSEGVMTCGKIVEIREKFKHL</sequence>
<keyword evidence="3" id="KW-1185">Reference proteome</keyword>
<feature type="active site" description="Involved in ionization of N3 of dUMP, leading to its activation" evidence="1">
    <location>
        <position position="193"/>
    </location>
</feature>
<dbReference type="Gene3D" id="3.30.1360.170">
    <property type="match status" value="1"/>
</dbReference>
<dbReference type="GO" id="GO:0050660">
    <property type="term" value="F:flavin adenine dinucleotide binding"/>
    <property type="evidence" value="ECO:0007669"/>
    <property type="project" value="UniProtKB-UniRule"/>
</dbReference>
<reference evidence="2 3" key="1">
    <citation type="submission" date="2016-10" db="EMBL/GenBank/DDBJ databases">
        <authorList>
            <person name="de Groot N.N."/>
        </authorList>
    </citation>
    <scope>NUCLEOTIDE SEQUENCE [LARGE SCALE GENOMIC DNA]</scope>
    <source>
        <strain evidence="2 3">DSM 2784</strain>
    </source>
</reference>
<feature type="binding site" evidence="1">
    <location>
        <begin position="182"/>
        <end position="184"/>
    </location>
    <ligand>
        <name>FAD</name>
        <dbReference type="ChEBI" id="CHEBI:57692"/>
        <note>ligand shared between neighboring subunits</note>
    </ligand>
</feature>